<evidence type="ECO:0000259" key="2">
    <source>
        <dbReference type="SMART" id="SM00451"/>
    </source>
</evidence>
<comment type="caution">
    <text evidence="3">The sequence shown here is derived from an EMBL/GenBank/DDBJ whole genome shotgun (WGS) entry which is preliminary data.</text>
</comment>
<feature type="domain" description="U1-type" evidence="2">
    <location>
        <begin position="1197"/>
        <end position="1233"/>
    </location>
</feature>
<sequence>MYGWLKKTLKGSEPMIGDDEDDNNVMDTGQDVKTLSDATKCMSQVHQKILEKDVNKSTANLLPCATFISPTSQHRKHHTEEDPVPMPQNIHLPEQCLVEPQKLGDNIYENVIGEQSFLTPQQIDHNDHEKNIFSVQEMKDHAQCSLLQNRSVKEEKSNSKKEAEYSPNNISDDDREYEFIPEHHHTKEYFDITSENSKVHRTTVLQSNYNVLRSKSISLPDISKKRHDEIIVSEFNEQLKTIQRKDGKESINTMSHINHAKVSISTDVTFKCDEGFIYDMRNMSLSEKNINSETISTHKYEGSKYENHFDIPQSTNLESLSNKLDTYSDTENINCDHRFVECLKNQNGTLVPEFEISDKSKLSYLTLTTTVLGKEVEIYVSRKMIYVKNGVVSKCINIKHELEVQFDGHIFDKGYYANVIWIGEKPRFVAKEGQTFEYYDVSAKYYGSVQNINKVIAIIDGNFISISVSTGHLWQRLYNTYGERINGKLQLHQLLNLHVRYEPRNNISKWLIVLAVSVSNEEGGNSVVNWPLEFTDPKLQVSQIIGNANSDHNDNSDTLTVSKKLDMCTSQINNSTTASSLPTGLPKCLINQHGTIIAKENENNERKFENFTIMKKISQQIHNILIPKICSYVENGKIKSISCIKNMTGIQFDAYLSGNEYHALVMWVGEKPIKKQVGDNVHIYYDVQCRYYGYAKDMHEVIVNVEGTFLPLKLKSSWIFLSYNGEIVRQPSINSIIKFHLKKTISCGIIKWSPFLSVVQPEEEKENYKDSFWPVDFKGLNDTNKHEFVKCTRNYKAAPIVSSDKKTEKSKFENKNNVGYTDIDKKIEIQNNLKYNLYKEVNMVTNNEQKLSEFPGYLQNWPGTLIPIFRNGSLDVLEHLLIEYDIAGCAHETVCNKERLYVNTGVVPICNVIKSCLKVQFDAHLNANGTGYFIVLIWIGEKPRIFEHGNSTKYFDIPAKYYGLHDYHQIFALVGDTFVPLRVVLNGAYTCFYSSVDKKAVSPVMPNSLLTIHLAKHIKNGNIKWKVLFAIVNAVGEKCAADTINWPHSYLNIVQKEEEKPSTSTGYYCKICDIHVKPESRENLKQHFKGGKHQLREMKTPEAEKVKAQLDKGVLCQKSGHKVYCLLCMVYVDFKNDIQPIYRHINKSWHVKQLGLKGISSEDPMNNEEIYAKLNADQSPESVHEAMKTNVLERKESGKYYCKCCQVTLDFKELRPLTEHLTENKHQFNLLLYQCQEESYDSVGITNKFDKVSCSYNNRNYENTRYTKSPVNIKSESHKYILNSSNANSEINKPLCKKDIIRGKDKLINASSTNFGLNVNVDSSDLPGYLKNWPGSIICVRKEGNVNSLEEYVLRTEVKNYTYDFPVSKEKKLVSNGTMYKCKDIRFSLELEVEFDAYINNSIGDFIITLVWVGEKPKCIEKKGNTKEYFDIPGKYCEFNEQHHIIIFLEDSFIPIKVDRIFDYFDASGRRLTSEIEPNSLFTMHLRKKKASWSIIQLVVYAPGDNLLFERIKWPNTFLGSHPSFINITEHDHSCEVLSEKNEFSNQNEKIKYSMDIGNKPLYNDLPKCLMNWHGTLSAKYGDKDQFCIKHYTISTKIAEKDFEIIVSKEESYFDNEKSNSFQLLKGKKNIKFDACLRCDGYHVMVIWTEDKPKYMSIKNGVVNHYDVSCKYYGCNENKYQLIAVVDGYLIPIELNHSGSFFIHNGEEVLPTAGDFLSSHLKRNDLNGIVTWSVIFSSIRVSEKGFGMFWPISFNNFKLNHMYNLTNITKTENKFHTGKSRECIDEIQLPEVLQDCSGTLIPIFCKDDPDIVEYCVLKTNMFGWSYLTNVHNTDGAYLDNGIMRNFSDLKSKIEVQFDAHITDDGDGYEKTSIWVGKKPNQVGNFYFDVPIKYYGFNEKHEIFAYIEDTFVPIEMDSFKVSNCYCNISDKMIDFPIENEQLTACLEKKQDEWKIVYSIPYNADSKSSREKPNWPQSFLMSSSGKPSGVFGLKCHQNSSNLPGYLKNWPATVVPGFQAKAPKVIQYYHVKFNVACQDYQSISDKKSFYVENGVSRKLEEIRSEVEIQFDAHLNNKGTGYIKDLLYIGEKPRKVYNNNLKNYYDIPGKYYGFFEEHSVIAYVEDSFIPITVTAEKVSMSFFNSYDKKVPLSILENSYLTMHLRRSEIKWSVLFAVIHVSGEKCSSENIKWPEFHPSLLNPDKENDKKIWKDHRYHEMNAEEYREESALSQNIPEKNKIKQTNNCNLFPPFSVTTKIHNLPEYKTTDLSVRSKTKLKKERENSFETVGPYKSMPQEWNSANKTTYGMLKEDSTSIKQKPKSLGNIENEKFSKSSHNVYLTTDHQSTFVNKTDNKNTSRSEEKDLYDHDIVSACSLENKDFLNNKENYFTNMTIDGYGFSASKIICRSQNHSVLIKRNAVYTNQVKIKSKYPIYQSISLNAKINAIGVAIPETSRYANECYNHQAIIAWQGKKPSFEDVVKHMPPRPEKVENLQVPKVVDDSTCISLNDTINVMINKLSFYINGKNIKENVHLCEIELLDVKICGLVLPLETQVEKGGITITHESVVTWQGGKPHHALCNFHILYHENYNYMRLAKELDFTNCKSMIVSEKNMHKSAFVNSNISLEYIRCSNESSPKKISTNKKGKSENLRNSISKSYRCWIRLSNMDLYINSDMISNAKDSQILYKSGYFLKFSGTLGFWRTLVNKNVVFHIENLYINNAKWSLTLEDNSLKRGKTMHGQCFELENAVVIDEIPVSYVCIIAYSAEMHLNVCNLIQNWKDDVQKTVKVSSKLFLTEMNHIHSFDSLQNREEINNHPKKSSFYVSKNSLGENPFLQRNTLNQSDRTIGDITGRVVKIMKNSILIMFSNNIVNVIDAIAQCSLSNIFLDGAKYGLNTHNQVISHLSSGKSLHGMVKKLDISRKVQGTEVKYLMDMGWIGRKPDKRERLDYGEGNLNQNEMDGAKRLVSISSAGFTPIVGSTPTAISTPMAGSAPTNFKDVPTGLIFQIEPTIVHLIKKDGNYLHAIRDRCFLYNVCLQAVNLKHVLVNGLEVEYEICKGGEVKGIWLPSSTISLSTKDLYYAMCNWCDNYKIPHSTRSCLVS</sequence>
<feature type="region of interest" description="Disordered" evidence="1">
    <location>
        <begin position="148"/>
        <end position="174"/>
    </location>
</feature>
<feature type="non-terminal residue" evidence="3">
    <location>
        <position position="3097"/>
    </location>
</feature>
<evidence type="ECO:0000313" key="4">
    <source>
        <dbReference type="Proteomes" id="UP001497623"/>
    </source>
</evidence>
<dbReference type="InterPro" id="IPR003604">
    <property type="entry name" value="Matrin/U1-like-C_Znf_C2H2"/>
</dbReference>
<dbReference type="Proteomes" id="UP001497623">
    <property type="component" value="Unassembled WGS sequence"/>
</dbReference>
<dbReference type="GO" id="GO:0003676">
    <property type="term" value="F:nucleic acid binding"/>
    <property type="evidence" value="ECO:0007669"/>
    <property type="project" value="InterPro"/>
</dbReference>
<evidence type="ECO:0000313" key="3">
    <source>
        <dbReference type="EMBL" id="CAL4116559.1"/>
    </source>
</evidence>
<reference evidence="3 4" key="1">
    <citation type="submission" date="2024-05" db="EMBL/GenBank/DDBJ databases">
        <authorList>
            <person name="Wallberg A."/>
        </authorList>
    </citation>
    <scope>NUCLEOTIDE SEQUENCE [LARGE SCALE GENOMIC DNA]</scope>
</reference>
<dbReference type="SMART" id="SM00451">
    <property type="entry name" value="ZnF_U1"/>
    <property type="match status" value="2"/>
</dbReference>
<accession>A0AAV2R8G9</accession>
<organism evidence="3 4">
    <name type="scientific">Meganyctiphanes norvegica</name>
    <name type="common">Northern krill</name>
    <name type="synonym">Thysanopoda norvegica</name>
    <dbReference type="NCBI Taxonomy" id="48144"/>
    <lineage>
        <taxon>Eukaryota</taxon>
        <taxon>Metazoa</taxon>
        <taxon>Ecdysozoa</taxon>
        <taxon>Arthropoda</taxon>
        <taxon>Crustacea</taxon>
        <taxon>Multicrustacea</taxon>
        <taxon>Malacostraca</taxon>
        <taxon>Eumalacostraca</taxon>
        <taxon>Eucarida</taxon>
        <taxon>Euphausiacea</taxon>
        <taxon>Euphausiidae</taxon>
        <taxon>Meganyctiphanes</taxon>
    </lineage>
</organism>
<feature type="domain" description="U1-type" evidence="2">
    <location>
        <begin position="1064"/>
        <end position="1100"/>
    </location>
</feature>
<evidence type="ECO:0000256" key="1">
    <source>
        <dbReference type="SAM" id="MobiDB-lite"/>
    </source>
</evidence>
<proteinExistence type="predicted"/>
<protein>
    <recommendedName>
        <fullName evidence="2">U1-type domain-containing protein</fullName>
    </recommendedName>
</protein>
<feature type="compositionally biased region" description="Basic and acidic residues" evidence="1">
    <location>
        <begin position="151"/>
        <end position="164"/>
    </location>
</feature>
<dbReference type="Gene3D" id="3.30.160.60">
    <property type="entry name" value="Classic Zinc Finger"/>
    <property type="match status" value="1"/>
</dbReference>
<keyword evidence="4" id="KW-1185">Reference proteome</keyword>
<dbReference type="GO" id="GO:0008270">
    <property type="term" value="F:zinc ion binding"/>
    <property type="evidence" value="ECO:0007669"/>
    <property type="project" value="InterPro"/>
</dbReference>
<dbReference type="EMBL" id="CAXKWB010016567">
    <property type="protein sequence ID" value="CAL4116559.1"/>
    <property type="molecule type" value="Genomic_DNA"/>
</dbReference>
<name>A0AAV2R8G9_MEGNR</name>
<gene>
    <name evidence="3" type="ORF">MNOR_LOCUS20996</name>
</gene>